<dbReference type="InterPro" id="IPR011037">
    <property type="entry name" value="Pyrv_Knase-like_insert_dom_sf"/>
</dbReference>
<dbReference type="SUPFAM" id="SSF50800">
    <property type="entry name" value="PK beta-barrel domain-like"/>
    <property type="match status" value="1"/>
</dbReference>
<evidence type="ECO:0000313" key="2">
    <source>
        <dbReference type="EMBL" id="RZU15614.1"/>
    </source>
</evidence>
<keyword evidence="3" id="KW-1185">Reference proteome</keyword>
<accession>A0A4Q7WYC2</accession>
<dbReference type="PANTHER" id="PTHR30212:SF2">
    <property type="entry name" value="PROTEIN YIIM"/>
    <property type="match status" value="1"/>
</dbReference>
<protein>
    <submittedName>
        <fullName evidence="2">MOSC domain-containing protein YiiM</fullName>
    </submittedName>
</protein>
<dbReference type="RefSeq" id="WP_130444324.1">
    <property type="nucleotide sequence ID" value="NZ_SHKR01000012.1"/>
</dbReference>
<dbReference type="OrthoDB" id="9786134at2"/>
<dbReference type="AlphaFoldDB" id="A0A4Q7WYC2"/>
<feature type="domain" description="MOSC" evidence="1">
    <location>
        <begin position="27"/>
        <end position="166"/>
    </location>
</feature>
<dbReference type="Pfam" id="PF03473">
    <property type="entry name" value="MOSC"/>
    <property type="match status" value="1"/>
</dbReference>
<evidence type="ECO:0000313" key="3">
    <source>
        <dbReference type="Proteomes" id="UP000292027"/>
    </source>
</evidence>
<name>A0A4Q7WYC2_9ACTN</name>
<dbReference type="InterPro" id="IPR052353">
    <property type="entry name" value="Benzoxazolinone_Detox_Enz"/>
</dbReference>
<proteinExistence type="predicted"/>
<comment type="caution">
    <text evidence="2">The sequence shown here is derived from an EMBL/GenBank/DDBJ whole genome shotgun (WGS) entry which is preliminary data.</text>
</comment>
<dbReference type="GO" id="GO:0030170">
    <property type="term" value="F:pyridoxal phosphate binding"/>
    <property type="evidence" value="ECO:0007669"/>
    <property type="project" value="InterPro"/>
</dbReference>
<dbReference type="PANTHER" id="PTHR30212">
    <property type="entry name" value="PROTEIN YIIM"/>
    <property type="match status" value="1"/>
</dbReference>
<dbReference type="GO" id="GO:0003824">
    <property type="term" value="F:catalytic activity"/>
    <property type="evidence" value="ECO:0007669"/>
    <property type="project" value="InterPro"/>
</dbReference>
<gene>
    <name evidence="2" type="ORF">EV645_3152</name>
</gene>
<dbReference type="EMBL" id="SHKR01000012">
    <property type="protein sequence ID" value="RZU15614.1"/>
    <property type="molecule type" value="Genomic_DNA"/>
</dbReference>
<evidence type="ECO:0000259" key="1">
    <source>
        <dbReference type="PROSITE" id="PS51340"/>
    </source>
</evidence>
<organism evidence="2 3">
    <name type="scientific">Kribbella rubisoli</name>
    <dbReference type="NCBI Taxonomy" id="3075929"/>
    <lineage>
        <taxon>Bacteria</taxon>
        <taxon>Bacillati</taxon>
        <taxon>Actinomycetota</taxon>
        <taxon>Actinomycetes</taxon>
        <taxon>Propionibacteriales</taxon>
        <taxon>Kribbellaceae</taxon>
        <taxon>Kribbella</taxon>
    </lineage>
</organism>
<dbReference type="GO" id="GO:0030151">
    <property type="term" value="F:molybdenum ion binding"/>
    <property type="evidence" value="ECO:0007669"/>
    <property type="project" value="InterPro"/>
</dbReference>
<dbReference type="Gene3D" id="2.40.33.20">
    <property type="entry name" value="PK beta-barrel domain-like"/>
    <property type="match status" value="1"/>
</dbReference>
<sequence length="182" mass="19616">MTARVVAVNVVHEVIRGPTRWTAIDKRPVRGAAVEVGELGLVGDRQCDTRYHGGPDKALYAYAEEDAAWWSAELDRDIPPGLFGENLTTSGLDITSAVIGERWRIGGSKNGILVEVRSPRTPCGNLSGRMGIHRFHHRFAKTGRVGAYLKVLETGSVGEGNRITVVHKPDHGPTIGQLSSGG</sequence>
<dbReference type="Proteomes" id="UP000292027">
    <property type="component" value="Unassembled WGS sequence"/>
</dbReference>
<reference evidence="2 3" key="1">
    <citation type="journal article" date="2015" name="Stand. Genomic Sci.">
        <title>Genomic Encyclopedia of Bacterial and Archaeal Type Strains, Phase III: the genomes of soil and plant-associated and newly described type strains.</title>
        <authorList>
            <person name="Whitman W.B."/>
            <person name="Woyke T."/>
            <person name="Klenk H.P."/>
            <person name="Zhou Y."/>
            <person name="Lilburn T.G."/>
            <person name="Beck B.J."/>
            <person name="De Vos P."/>
            <person name="Vandamme P."/>
            <person name="Eisen J.A."/>
            <person name="Garrity G."/>
            <person name="Hugenholtz P."/>
            <person name="Kyrpides N.C."/>
        </authorList>
    </citation>
    <scope>NUCLEOTIDE SEQUENCE [LARGE SCALE GENOMIC DNA]</scope>
    <source>
        <strain evidence="2 3">VKM Ac-2540</strain>
    </source>
</reference>
<dbReference type="PROSITE" id="PS51340">
    <property type="entry name" value="MOSC"/>
    <property type="match status" value="1"/>
</dbReference>
<dbReference type="InterPro" id="IPR005302">
    <property type="entry name" value="MoCF_Sase_C"/>
</dbReference>